<dbReference type="AlphaFoldDB" id="A0A2U1LTV1"/>
<dbReference type="CDD" id="cd00821">
    <property type="entry name" value="PH"/>
    <property type="match status" value="1"/>
</dbReference>
<keyword evidence="1" id="KW-0175">Coiled coil</keyword>
<dbReference type="STRING" id="35608.A0A2U1LTV1"/>
<reference evidence="4 5" key="1">
    <citation type="journal article" date="2018" name="Mol. Plant">
        <title>The genome of Artemisia annua provides insight into the evolution of Asteraceae family and artemisinin biosynthesis.</title>
        <authorList>
            <person name="Shen Q."/>
            <person name="Zhang L."/>
            <person name="Liao Z."/>
            <person name="Wang S."/>
            <person name="Yan T."/>
            <person name="Shi P."/>
            <person name="Liu M."/>
            <person name="Fu X."/>
            <person name="Pan Q."/>
            <person name="Wang Y."/>
            <person name="Lv Z."/>
            <person name="Lu X."/>
            <person name="Zhang F."/>
            <person name="Jiang W."/>
            <person name="Ma Y."/>
            <person name="Chen M."/>
            <person name="Hao X."/>
            <person name="Li L."/>
            <person name="Tang Y."/>
            <person name="Lv G."/>
            <person name="Zhou Y."/>
            <person name="Sun X."/>
            <person name="Brodelius P.E."/>
            <person name="Rose J.K.C."/>
            <person name="Tang K."/>
        </authorList>
    </citation>
    <scope>NUCLEOTIDE SEQUENCE [LARGE SCALE GENOMIC DNA]</scope>
    <source>
        <strain evidence="5">cv. Huhao1</strain>
        <tissue evidence="4">Leaf</tissue>
    </source>
</reference>
<feature type="region of interest" description="Disordered" evidence="2">
    <location>
        <begin position="18"/>
        <end position="38"/>
    </location>
</feature>
<dbReference type="EMBL" id="PKPP01007793">
    <property type="protein sequence ID" value="PWA52436.1"/>
    <property type="molecule type" value="Genomic_DNA"/>
</dbReference>
<gene>
    <name evidence="4" type="ORF">CTI12_AA454910</name>
</gene>
<sequence length="244" mass="27485">MGDGPRGIEIFPDHFQVSTSGVETPQTPSSSSSCTNHEFQHSSNSRLWTKRSLKNAASILNLLSPRRLSWGNDTSGQEKVILSATEVKALQAEVADLEERESHLRAQLEHIDEVLRTCHLSGYLHMRTRWATLPGEPLPLDDTDVDDWLPRFVVLHGPCIFLYFLSTDLSPQDSTLLSDVVELGPMPCVTQEDGEVRYYFYILTRYGLRYECSGTSKVQVDNWLTALQEKCKLDSHSSTLGHHP</sequence>
<evidence type="ECO:0000259" key="3">
    <source>
        <dbReference type="PROSITE" id="PS50003"/>
    </source>
</evidence>
<comment type="caution">
    <text evidence="4">The sequence shown here is derived from an EMBL/GenBank/DDBJ whole genome shotgun (WGS) entry which is preliminary data.</text>
</comment>
<dbReference type="InterPro" id="IPR001849">
    <property type="entry name" value="PH_domain"/>
</dbReference>
<dbReference type="InterPro" id="IPR011993">
    <property type="entry name" value="PH-like_dom_sf"/>
</dbReference>
<evidence type="ECO:0000256" key="1">
    <source>
        <dbReference type="SAM" id="Coils"/>
    </source>
</evidence>
<evidence type="ECO:0000313" key="5">
    <source>
        <dbReference type="Proteomes" id="UP000245207"/>
    </source>
</evidence>
<dbReference type="Proteomes" id="UP000245207">
    <property type="component" value="Unassembled WGS sequence"/>
</dbReference>
<dbReference type="PANTHER" id="PTHR34837:SF2">
    <property type="entry name" value="OS05G0595500 PROTEIN"/>
    <property type="match status" value="1"/>
</dbReference>
<dbReference type="Gene3D" id="2.30.29.30">
    <property type="entry name" value="Pleckstrin-homology domain (PH domain)/Phosphotyrosine-binding domain (PTB)"/>
    <property type="match status" value="1"/>
</dbReference>
<dbReference type="SMART" id="SM00233">
    <property type="entry name" value="PH"/>
    <property type="match status" value="1"/>
</dbReference>
<dbReference type="PROSITE" id="PS50003">
    <property type="entry name" value="PH_DOMAIN"/>
    <property type="match status" value="1"/>
</dbReference>
<organism evidence="4 5">
    <name type="scientific">Artemisia annua</name>
    <name type="common">Sweet wormwood</name>
    <dbReference type="NCBI Taxonomy" id="35608"/>
    <lineage>
        <taxon>Eukaryota</taxon>
        <taxon>Viridiplantae</taxon>
        <taxon>Streptophyta</taxon>
        <taxon>Embryophyta</taxon>
        <taxon>Tracheophyta</taxon>
        <taxon>Spermatophyta</taxon>
        <taxon>Magnoliopsida</taxon>
        <taxon>eudicotyledons</taxon>
        <taxon>Gunneridae</taxon>
        <taxon>Pentapetalae</taxon>
        <taxon>asterids</taxon>
        <taxon>campanulids</taxon>
        <taxon>Asterales</taxon>
        <taxon>Asteraceae</taxon>
        <taxon>Asteroideae</taxon>
        <taxon>Anthemideae</taxon>
        <taxon>Artemisiinae</taxon>
        <taxon>Artemisia</taxon>
    </lineage>
</organism>
<dbReference type="PANTHER" id="PTHR34837">
    <property type="entry name" value="OS05G0595500 PROTEIN"/>
    <property type="match status" value="1"/>
</dbReference>
<dbReference type="OrthoDB" id="1676529at2759"/>
<evidence type="ECO:0000256" key="2">
    <source>
        <dbReference type="SAM" id="MobiDB-lite"/>
    </source>
</evidence>
<evidence type="ECO:0000313" key="4">
    <source>
        <dbReference type="EMBL" id="PWA52436.1"/>
    </source>
</evidence>
<protein>
    <submittedName>
        <fullName evidence="4">Pleckstrin homology domain-containing protein</fullName>
    </submittedName>
</protein>
<name>A0A2U1LTV1_ARTAN</name>
<dbReference type="SUPFAM" id="SSF50729">
    <property type="entry name" value="PH domain-like"/>
    <property type="match status" value="1"/>
</dbReference>
<proteinExistence type="predicted"/>
<dbReference type="PROSITE" id="PS51257">
    <property type="entry name" value="PROKAR_LIPOPROTEIN"/>
    <property type="match status" value="1"/>
</dbReference>
<accession>A0A2U1LTV1</accession>
<feature type="coiled-coil region" evidence="1">
    <location>
        <begin position="80"/>
        <end position="114"/>
    </location>
</feature>
<feature type="domain" description="PH" evidence="3">
    <location>
        <begin position="117"/>
        <end position="232"/>
    </location>
</feature>
<keyword evidence="5" id="KW-1185">Reference proteome</keyword>